<evidence type="ECO:0000256" key="1">
    <source>
        <dbReference type="SAM" id="SignalP"/>
    </source>
</evidence>
<gene>
    <name evidence="2" type="ORF">ILP92_17600</name>
</gene>
<evidence type="ECO:0008006" key="4">
    <source>
        <dbReference type="Google" id="ProtNLM"/>
    </source>
</evidence>
<comment type="caution">
    <text evidence="2">The sequence shown here is derived from an EMBL/GenBank/DDBJ whole genome shotgun (WGS) entry which is preliminary data.</text>
</comment>
<feature type="signal peptide" evidence="1">
    <location>
        <begin position="1"/>
        <end position="19"/>
    </location>
</feature>
<keyword evidence="1" id="KW-0732">Signal</keyword>
<dbReference type="AlphaFoldDB" id="A0A934ME25"/>
<protein>
    <recommendedName>
        <fullName evidence="4">Avidin family protein</fullName>
    </recommendedName>
</protein>
<name>A0A934ME25_9RHOB</name>
<sequence>MTQILQIAAIALTTLGAGAATMKVMNDDIPDLQVPDGAWKDDGALDGRSFDILGTDEGSGAVLEDLLIFKDGTFQSVDCQNYCDFGWSDYRTKEIDGVIHFAVTTICPDAPHTVVFYGQVDGDDITLDSTWTTRRWYWTNQIVLTATGQDVTDAISGVPG</sequence>
<keyword evidence="3" id="KW-1185">Reference proteome</keyword>
<evidence type="ECO:0000313" key="2">
    <source>
        <dbReference type="EMBL" id="MBJ3764553.1"/>
    </source>
</evidence>
<feature type="chain" id="PRO_5037795434" description="Avidin family protein" evidence="1">
    <location>
        <begin position="20"/>
        <end position="160"/>
    </location>
</feature>
<accession>A0A934ME25</accession>
<reference evidence="2" key="1">
    <citation type="submission" date="2020-12" db="EMBL/GenBank/DDBJ databases">
        <title>Bacterial taxonomy.</title>
        <authorList>
            <person name="Pan X."/>
        </authorList>
    </citation>
    <scope>NUCLEOTIDE SEQUENCE</scope>
    <source>
        <strain evidence="2">KCTC 52957</strain>
    </source>
</reference>
<dbReference type="Proteomes" id="UP000642488">
    <property type="component" value="Unassembled WGS sequence"/>
</dbReference>
<dbReference type="EMBL" id="JAEKPD010000029">
    <property type="protein sequence ID" value="MBJ3764553.1"/>
    <property type="molecule type" value="Genomic_DNA"/>
</dbReference>
<evidence type="ECO:0000313" key="3">
    <source>
        <dbReference type="Proteomes" id="UP000642488"/>
    </source>
</evidence>
<proteinExistence type="predicted"/>
<organism evidence="2 3">
    <name type="scientific">Palleronia pontilimi</name>
    <dbReference type="NCBI Taxonomy" id="1964209"/>
    <lineage>
        <taxon>Bacteria</taxon>
        <taxon>Pseudomonadati</taxon>
        <taxon>Pseudomonadota</taxon>
        <taxon>Alphaproteobacteria</taxon>
        <taxon>Rhodobacterales</taxon>
        <taxon>Roseobacteraceae</taxon>
        <taxon>Palleronia</taxon>
    </lineage>
</organism>
<dbReference type="RefSeq" id="WP_198917725.1">
    <property type="nucleotide sequence ID" value="NZ_JAEKPD010000029.1"/>
</dbReference>